<proteinExistence type="predicted"/>
<evidence type="ECO:0000313" key="2">
    <source>
        <dbReference type="Proteomes" id="UP000244336"/>
    </source>
</evidence>
<reference evidence="1 2" key="1">
    <citation type="submission" date="2018-04" db="EMBL/GenBank/DDBJ databases">
        <title>WGS assembly of Panicum hallii var. hallii HAL2.</title>
        <authorList>
            <person name="Lovell J."/>
            <person name="Jenkins J."/>
            <person name="Lowry D."/>
            <person name="Mamidi S."/>
            <person name="Sreedasyam A."/>
            <person name="Weng X."/>
            <person name="Barry K."/>
            <person name="Bonette J."/>
            <person name="Campitelli B."/>
            <person name="Daum C."/>
            <person name="Gordon S."/>
            <person name="Gould B."/>
            <person name="Lipzen A."/>
            <person name="MacQueen A."/>
            <person name="Palacio-Mejia J."/>
            <person name="Plott C."/>
            <person name="Shakirov E."/>
            <person name="Shu S."/>
            <person name="Yoshinaga Y."/>
            <person name="Zane M."/>
            <person name="Rokhsar D."/>
            <person name="Grimwood J."/>
            <person name="Schmutz J."/>
            <person name="Juenger T."/>
        </authorList>
    </citation>
    <scope>NUCLEOTIDE SEQUENCE [LARGE SCALE GENOMIC DNA]</scope>
    <source>
        <strain evidence="2">cv. HAL2</strain>
    </source>
</reference>
<accession>A0A2T7F518</accession>
<gene>
    <name evidence="1" type="ORF">GQ55_1G127500</name>
</gene>
<dbReference type="Proteomes" id="UP000244336">
    <property type="component" value="Chromosome 1"/>
</dbReference>
<dbReference type="Gramene" id="PUZ75158">
    <property type="protein sequence ID" value="PUZ75158"/>
    <property type="gene ID" value="GQ55_1G127500"/>
</dbReference>
<evidence type="ECO:0000313" key="1">
    <source>
        <dbReference type="EMBL" id="PUZ75158.1"/>
    </source>
</evidence>
<keyword evidence="2" id="KW-1185">Reference proteome</keyword>
<organism evidence="1 2">
    <name type="scientific">Panicum hallii var. hallii</name>
    <dbReference type="NCBI Taxonomy" id="1504633"/>
    <lineage>
        <taxon>Eukaryota</taxon>
        <taxon>Viridiplantae</taxon>
        <taxon>Streptophyta</taxon>
        <taxon>Embryophyta</taxon>
        <taxon>Tracheophyta</taxon>
        <taxon>Spermatophyta</taxon>
        <taxon>Magnoliopsida</taxon>
        <taxon>Liliopsida</taxon>
        <taxon>Poales</taxon>
        <taxon>Poaceae</taxon>
        <taxon>PACMAD clade</taxon>
        <taxon>Panicoideae</taxon>
        <taxon>Panicodae</taxon>
        <taxon>Paniceae</taxon>
        <taxon>Panicinae</taxon>
        <taxon>Panicum</taxon>
        <taxon>Panicum sect. Panicum</taxon>
    </lineage>
</organism>
<dbReference type="STRING" id="1504633.A0A2T7F518"/>
<dbReference type="AlphaFoldDB" id="A0A2T7F518"/>
<dbReference type="EMBL" id="CM009749">
    <property type="protein sequence ID" value="PUZ75158.1"/>
    <property type="molecule type" value="Genomic_DNA"/>
</dbReference>
<sequence>MASLQAGLWTAGDAMGRAIRDLEEERMRLERGVTASLAHRGKLLAWLHKTCSIKCMRRR</sequence>
<name>A0A2T7F518_9POAL</name>
<protein>
    <submittedName>
        <fullName evidence="1">Uncharacterized protein</fullName>
    </submittedName>
</protein>